<organism evidence="4 5">
    <name type="scientific">Salinicola corii</name>
    <dbReference type="NCBI Taxonomy" id="2606937"/>
    <lineage>
        <taxon>Bacteria</taxon>
        <taxon>Pseudomonadati</taxon>
        <taxon>Pseudomonadota</taxon>
        <taxon>Gammaproteobacteria</taxon>
        <taxon>Oceanospirillales</taxon>
        <taxon>Halomonadaceae</taxon>
        <taxon>Salinicola</taxon>
    </lineage>
</organism>
<keyword evidence="3" id="KW-0175">Coiled coil</keyword>
<evidence type="ECO:0000256" key="3">
    <source>
        <dbReference type="SAM" id="Coils"/>
    </source>
</evidence>
<dbReference type="EMBL" id="VTPX01000008">
    <property type="protein sequence ID" value="KAA0017303.1"/>
    <property type="molecule type" value="Genomic_DNA"/>
</dbReference>
<feature type="coiled-coil region" evidence="3">
    <location>
        <begin position="161"/>
        <end position="188"/>
    </location>
</feature>
<dbReference type="GO" id="GO:0003677">
    <property type="term" value="F:DNA binding"/>
    <property type="evidence" value="ECO:0007669"/>
    <property type="project" value="UniProtKB-KW"/>
</dbReference>
<comment type="caution">
    <text evidence="4">The sequence shown here is derived from an EMBL/GenBank/DDBJ whole genome shotgun (WGS) entry which is preliminary data.</text>
</comment>
<dbReference type="GO" id="GO:0009307">
    <property type="term" value="P:DNA restriction-modification system"/>
    <property type="evidence" value="ECO:0007669"/>
    <property type="project" value="UniProtKB-KW"/>
</dbReference>
<keyword evidence="2" id="KW-0238">DNA-binding</keyword>
<dbReference type="InterPro" id="IPR052021">
    <property type="entry name" value="Type-I_RS_S_subunit"/>
</dbReference>
<keyword evidence="1" id="KW-0680">Restriction system</keyword>
<evidence type="ECO:0000256" key="1">
    <source>
        <dbReference type="ARBA" id="ARBA00022747"/>
    </source>
</evidence>
<dbReference type="InterPro" id="IPR044946">
    <property type="entry name" value="Restrct_endonuc_typeI_TRD_sf"/>
</dbReference>
<evidence type="ECO:0008006" key="6">
    <source>
        <dbReference type="Google" id="ProtNLM"/>
    </source>
</evidence>
<evidence type="ECO:0000313" key="5">
    <source>
        <dbReference type="Proteomes" id="UP000466024"/>
    </source>
</evidence>
<evidence type="ECO:0000313" key="4">
    <source>
        <dbReference type="EMBL" id="KAA0017303.1"/>
    </source>
</evidence>
<dbReference type="AlphaFoldDB" id="A0A640WAX7"/>
<dbReference type="PANTHER" id="PTHR30408">
    <property type="entry name" value="TYPE-1 RESTRICTION ENZYME ECOKI SPECIFICITY PROTEIN"/>
    <property type="match status" value="1"/>
</dbReference>
<sequence length="207" mass="23374">MTLKEVYKEPSKNGLYKPAAYHGRGPLMVQMGNIFSGDSIDYKGASKVDVSRIELESYGLCIGDLLFARRSLVMEGAGKVCFVDMVPSPATFESSIIRVRVQEAELIPEFVAIFLQSNISFKDRRKFIRQVAVSGVSSSDVGDFSCIKPEIDEQRLIVEKVRSIRKRIKEEKRRVKKLKKQKAGLMDDLLTGRVRVNELIEQQQQAS</sequence>
<dbReference type="RefSeq" id="WP_149436208.1">
    <property type="nucleotide sequence ID" value="NZ_VTPX01000008.1"/>
</dbReference>
<reference evidence="4 5" key="1">
    <citation type="submission" date="2019-08" db="EMBL/GenBank/DDBJ databases">
        <title>Bioinformatics analysis of the strain L3 and L5.</title>
        <authorList>
            <person name="Li X."/>
        </authorList>
    </citation>
    <scope>NUCLEOTIDE SEQUENCE [LARGE SCALE GENOMIC DNA]</scope>
    <source>
        <strain evidence="4 5">L3</strain>
    </source>
</reference>
<evidence type="ECO:0000256" key="2">
    <source>
        <dbReference type="ARBA" id="ARBA00023125"/>
    </source>
</evidence>
<dbReference type="Gene3D" id="3.90.220.20">
    <property type="entry name" value="DNA methylase specificity domains"/>
    <property type="match status" value="1"/>
</dbReference>
<keyword evidence="5" id="KW-1185">Reference proteome</keyword>
<gene>
    <name evidence="4" type="ORF">F0A16_15020</name>
</gene>
<protein>
    <recommendedName>
        <fullName evidence="6">Type I restriction modification DNA specificity domain-containing protein</fullName>
    </recommendedName>
</protein>
<dbReference type="SUPFAM" id="SSF116734">
    <property type="entry name" value="DNA methylase specificity domain"/>
    <property type="match status" value="1"/>
</dbReference>
<dbReference type="PANTHER" id="PTHR30408:SF12">
    <property type="entry name" value="TYPE I RESTRICTION ENZYME MJAVIII SPECIFICITY SUBUNIT"/>
    <property type="match status" value="1"/>
</dbReference>
<dbReference type="CDD" id="cd17517">
    <property type="entry name" value="RMtype1_S_EcoKI_StySPI-TRD2-CR2_like"/>
    <property type="match status" value="1"/>
</dbReference>
<name>A0A640WAX7_9GAMM</name>
<accession>A0A640WAX7</accession>
<proteinExistence type="predicted"/>
<dbReference type="Proteomes" id="UP000466024">
    <property type="component" value="Unassembled WGS sequence"/>
</dbReference>